<dbReference type="Proteomes" id="UP000499080">
    <property type="component" value="Unassembled WGS sequence"/>
</dbReference>
<name>A0A4Y2TM92_ARAVE</name>
<comment type="caution">
    <text evidence="1">The sequence shown here is derived from an EMBL/GenBank/DDBJ whole genome shotgun (WGS) entry which is preliminary data.</text>
</comment>
<sequence length="169" mass="19070">VVGIPECQFGPIPVPVHRGLLSQKKHAIDRCLRWINSCSGLSLHLFRLADAPGVPKLRFRHGTRSEPRSSHVIPHDWSIFQEEAGKSGSHRHIGYRGRSHHLLLQFCKDHQNLGMETGSSRHLRPGCDSFLRLHLHPSTIPIDLITFLKNDCSENILQLRASATEDSLE</sequence>
<reference evidence="1 2" key="1">
    <citation type="journal article" date="2019" name="Sci. Rep.">
        <title>Orb-weaving spider Araneus ventricosus genome elucidates the spidroin gene catalogue.</title>
        <authorList>
            <person name="Kono N."/>
            <person name="Nakamura H."/>
            <person name="Ohtoshi R."/>
            <person name="Moran D.A.P."/>
            <person name="Shinohara A."/>
            <person name="Yoshida Y."/>
            <person name="Fujiwara M."/>
            <person name="Mori M."/>
            <person name="Tomita M."/>
            <person name="Arakawa K."/>
        </authorList>
    </citation>
    <scope>NUCLEOTIDE SEQUENCE [LARGE SCALE GENOMIC DNA]</scope>
</reference>
<proteinExistence type="predicted"/>
<dbReference type="EMBL" id="BGPR01029551">
    <property type="protein sequence ID" value="GBO01382.1"/>
    <property type="molecule type" value="Genomic_DNA"/>
</dbReference>
<evidence type="ECO:0000313" key="1">
    <source>
        <dbReference type="EMBL" id="GBO01382.1"/>
    </source>
</evidence>
<feature type="non-terminal residue" evidence="1">
    <location>
        <position position="1"/>
    </location>
</feature>
<gene>
    <name evidence="1" type="ORF">AVEN_261195_1</name>
</gene>
<evidence type="ECO:0000313" key="2">
    <source>
        <dbReference type="Proteomes" id="UP000499080"/>
    </source>
</evidence>
<organism evidence="1 2">
    <name type="scientific">Araneus ventricosus</name>
    <name type="common">Orbweaver spider</name>
    <name type="synonym">Epeira ventricosa</name>
    <dbReference type="NCBI Taxonomy" id="182803"/>
    <lineage>
        <taxon>Eukaryota</taxon>
        <taxon>Metazoa</taxon>
        <taxon>Ecdysozoa</taxon>
        <taxon>Arthropoda</taxon>
        <taxon>Chelicerata</taxon>
        <taxon>Arachnida</taxon>
        <taxon>Araneae</taxon>
        <taxon>Araneomorphae</taxon>
        <taxon>Entelegynae</taxon>
        <taxon>Araneoidea</taxon>
        <taxon>Araneidae</taxon>
        <taxon>Araneus</taxon>
    </lineage>
</organism>
<dbReference type="AlphaFoldDB" id="A0A4Y2TM92"/>
<keyword evidence="2" id="KW-1185">Reference proteome</keyword>
<accession>A0A4Y2TM92</accession>
<protein>
    <submittedName>
        <fullName evidence="1">Uncharacterized protein</fullName>
    </submittedName>
</protein>